<gene>
    <name evidence="3" type="ORF">AFUS01_LOCUS11414</name>
</gene>
<accession>A0A8J2JQL0</accession>
<dbReference type="OrthoDB" id="1724632at2759"/>
<comment type="caution">
    <text evidence="1">Lacks conserved residue(s) required for the propagation of feature annotation.</text>
</comment>
<reference evidence="3" key="1">
    <citation type="submission" date="2021-06" db="EMBL/GenBank/DDBJ databases">
        <authorList>
            <person name="Hodson N. C."/>
            <person name="Mongue J. A."/>
            <person name="Jaron S. K."/>
        </authorList>
    </citation>
    <scope>NUCLEOTIDE SEQUENCE</scope>
</reference>
<keyword evidence="1" id="KW-0547">Nucleotide-binding</keyword>
<evidence type="ECO:0000313" key="4">
    <source>
        <dbReference type="Proteomes" id="UP000708208"/>
    </source>
</evidence>
<dbReference type="Proteomes" id="UP000708208">
    <property type="component" value="Unassembled WGS sequence"/>
</dbReference>
<dbReference type="InterPro" id="IPR025777">
    <property type="entry name" value="GMPS_ATP_PPase_dom"/>
</dbReference>
<keyword evidence="1" id="KW-0067">ATP-binding</keyword>
<organism evidence="3 4">
    <name type="scientific">Allacma fusca</name>
    <dbReference type="NCBI Taxonomy" id="39272"/>
    <lineage>
        <taxon>Eukaryota</taxon>
        <taxon>Metazoa</taxon>
        <taxon>Ecdysozoa</taxon>
        <taxon>Arthropoda</taxon>
        <taxon>Hexapoda</taxon>
        <taxon>Collembola</taxon>
        <taxon>Symphypleona</taxon>
        <taxon>Sminthuridae</taxon>
        <taxon>Allacma</taxon>
    </lineage>
</organism>
<protein>
    <recommendedName>
        <fullName evidence="2">GMPS ATP-PPase domain-containing protein</fullName>
    </recommendedName>
</protein>
<feature type="non-terminal residue" evidence="3">
    <location>
        <position position="34"/>
    </location>
</feature>
<dbReference type="PROSITE" id="PS51553">
    <property type="entry name" value="GMPS_ATP_PPASE"/>
    <property type="match status" value="1"/>
</dbReference>
<evidence type="ECO:0000313" key="3">
    <source>
        <dbReference type="EMBL" id="CAG7722256.1"/>
    </source>
</evidence>
<evidence type="ECO:0000259" key="2">
    <source>
        <dbReference type="PROSITE" id="PS51553"/>
    </source>
</evidence>
<proteinExistence type="predicted"/>
<dbReference type="EMBL" id="CAJVCH010087871">
    <property type="protein sequence ID" value="CAG7722256.1"/>
    <property type="molecule type" value="Genomic_DNA"/>
</dbReference>
<keyword evidence="1" id="KW-0332">GMP biosynthesis</keyword>
<keyword evidence="1" id="KW-0658">Purine biosynthesis</keyword>
<name>A0A8J2JQL0_9HEXA</name>
<keyword evidence="4" id="KW-1185">Reference proteome</keyword>
<sequence>GGVDSTLCAALFKKALREDQIIAVYVDNGFLQKN</sequence>
<dbReference type="AlphaFoldDB" id="A0A8J2JQL0"/>
<feature type="domain" description="GMPS ATP-PPase" evidence="2">
    <location>
        <begin position="1"/>
        <end position="34"/>
    </location>
</feature>
<dbReference type="GO" id="GO:0005524">
    <property type="term" value="F:ATP binding"/>
    <property type="evidence" value="ECO:0007669"/>
    <property type="project" value="UniProtKB-UniRule"/>
</dbReference>
<evidence type="ECO:0000256" key="1">
    <source>
        <dbReference type="PROSITE-ProRule" id="PRU00886"/>
    </source>
</evidence>
<comment type="caution">
    <text evidence="3">The sequence shown here is derived from an EMBL/GenBank/DDBJ whole genome shotgun (WGS) entry which is preliminary data.</text>
</comment>
<dbReference type="GO" id="GO:0003921">
    <property type="term" value="F:GMP synthase activity"/>
    <property type="evidence" value="ECO:0007669"/>
    <property type="project" value="InterPro"/>
</dbReference>